<dbReference type="eggNOG" id="ENOG502SWR0">
    <property type="taxonomic scope" value="Eukaryota"/>
</dbReference>
<name>Q22SM5_TETTS</name>
<evidence type="ECO:0000256" key="1">
    <source>
        <dbReference type="SAM" id="Coils"/>
    </source>
</evidence>
<dbReference type="Proteomes" id="UP000009168">
    <property type="component" value="Unassembled WGS sequence"/>
</dbReference>
<keyword evidence="1" id="KW-0175">Coiled coil</keyword>
<evidence type="ECO:0000256" key="2">
    <source>
        <dbReference type="SAM" id="MobiDB-lite"/>
    </source>
</evidence>
<feature type="coiled-coil region" evidence="1">
    <location>
        <begin position="303"/>
        <end position="416"/>
    </location>
</feature>
<dbReference type="EMBL" id="GG662845">
    <property type="protein sequence ID" value="EAR87747.2"/>
    <property type="molecule type" value="Genomic_DNA"/>
</dbReference>
<dbReference type="RefSeq" id="XP_001007992.2">
    <property type="nucleotide sequence ID" value="XM_001007992.3"/>
</dbReference>
<dbReference type="AlphaFoldDB" id="Q22SM5"/>
<dbReference type="OrthoDB" id="307574at2759"/>
<feature type="compositionally biased region" description="Basic and acidic residues" evidence="2">
    <location>
        <begin position="536"/>
        <end position="562"/>
    </location>
</feature>
<keyword evidence="4" id="KW-1185">Reference proteome</keyword>
<evidence type="ECO:0000313" key="4">
    <source>
        <dbReference type="Proteomes" id="UP000009168"/>
    </source>
</evidence>
<feature type="compositionally biased region" description="Polar residues" evidence="2">
    <location>
        <begin position="253"/>
        <end position="303"/>
    </location>
</feature>
<gene>
    <name evidence="3" type="ORF">TTHERM_00001120</name>
</gene>
<feature type="region of interest" description="Disordered" evidence="2">
    <location>
        <begin position="532"/>
        <end position="604"/>
    </location>
</feature>
<dbReference type="KEGG" id="tet:TTHERM_00001120"/>
<evidence type="ECO:0000313" key="3">
    <source>
        <dbReference type="EMBL" id="EAR87747.2"/>
    </source>
</evidence>
<dbReference type="HOGENOM" id="CLU_383357_0_0_1"/>
<feature type="compositionally biased region" description="Acidic residues" evidence="2">
    <location>
        <begin position="578"/>
        <end position="604"/>
    </location>
</feature>
<dbReference type="InParanoid" id="Q22SM5"/>
<feature type="region of interest" description="Disordered" evidence="2">
    <location>
        <begin position="41"/>
        <end position="61"/>
    </location>
</feature>
<dbReference type="STRING" id="312017.Q22SM5"/>
<feature type="compositionally biased region" description="Basic and acidic residues" evidence="2">
    <location>
        <begin position="45"/>
        <end position="61"/>
    </location>
</feature>
<protein>
    <submittedName>
        <fullName evidence="3">Uncharacterized protein</fullName>
    </submittedName>
</protein>
<proteinExistence type="predicted"/>
<feature type="region of interest" description="Disordered" evidence="2">
    <location>
        <begin position="224"/>
        <end position="303"/>
    </location>
</feature>
<organism evidence="3 4">
    <name type="scientific">Tetrahymena thermophila (strain SB210)</name>
    <dbReference type="NCBI Taxonomy" id="312017"/>
    <lineage>
        <taxon>Eukaryota</taxon>
        <taxon>Sar</taxon>
        <taxon>Alveolata</taxon>
        <taxon>Ciliophora</taxon>
        <taxon>Intramacronucleata</taxon>
        <taxon>Oligohymenophorea</taxon>
        <taxon>Hymenostomatida</taxon>
        <taxon>Tetrahymenina</taxon>
        <taxon>Tetrahymenidae</taxon>
        <taxon>Tetrahymena</taxon>
    </lineage>
</organism>
<dbReference type="GeneID" id="7832343"/>
<accession>Q22SM5</accession>
<sequence length="604" mass="70430">MSEVSHFSDSRRLNYESKLLSERLEKQYLRQKIDSQINSRFISSPERDREQYRSPVRDDNRRYLSPSTIHERLLSNYSISNIQRNNQFLGDSIKRLNAHQKGYSLYQSPNKVASTTSNNPDYQRNVETFLQFDMERKQREQRKRDIMNKINELNNKLQSESSYVSHANAYTSNLGVSTSQNNLHTQNSYTSPASRYEKIITSNSSIGGSHIQQLNQPSYYLTKYEQQQQQQQKSDQVAERTSPKLESQPAPENVSNLNTITSPISPHGAQLSSNLRSETSPKNEQSNLTSSNNATLPANSISDQKYKQEIHRLESDNSSLKQKLDQLEKNHDEIVQKLKEQNSKEADQYKLAYEAEKKKNEALLVQCQKFETNIKQQNEEMSQSLKQIELSYKEKLKQFESLLSESNSKIQNLQTQYLDDPLIKAIKENPQILDLITEKLNEEEGQSQDPQIVKRVASLEKLLERKEEIIKELSRNNELKDLEIKKMEELIEKFKALFSHMNEEKEILTAENDRLNDELEQYKSYITKLMVYSSGGKKDEEGDGEVAERQEEYDDQQDRENEAEQDQDDEQQQQQQQEGDDQGEEEEEERNQEGANDEEYQQGQ</sequence>
<reference evidence="4" key="1">
    <citation type="journal article" date="2006" name="PLoS Biol.">
        <title>Macronuclear genome sequence of the ciliate Tetrahymena thermophila, a model eukaryote.</title>
        <authorList>
            <person name="Eisen J.A."/>
            <person name="Coyne R.S."/>
            <person name="Wu M."/>
            <person name="Wu D."/>
            <person name="Thiagarajan M."/>
            <person name="Wortman J.R."/>
            <person name="Badger J.H."/>
            <person name="Ren Q."/>
            <person name="Amedeo P."/>
            <person name="Jones K.M."/>
            <person name="Tallon L.J."/>
            <person name="Delcher A.L."/>
            <person name="Salzberg S.L."/>
            <person name="Silva J.C."/>
            <person name="Haas B.J."/>
            <person name="Majoros W.H."/>
            <person name="Farzad M."/>
            <person name="Carlton J.M."/>
            <person name="Smith R.K. Jr."/>
            <person name="Garg J."/>
            <person name="Pearlman R.E."/>
            <person name="Karrer K.M."/>
            <person name="Sun L."/>
            <person name="Manning G."/>
            <person name="Elde N.C."/>
            <person name="Turkewitz A.P."/>
            <person name="Asai D.J."/>
            <person name="Wilkes D.E."/>
            <person name="Wang Y."/>
            <person name="Cai H."/>
            <person name="Collins K."/>
            <person name="Stewart B.A."/>
            <person name="Lee S.R."/>
            <person name="Wilamowska K."/>
            <person name="Weinberg Z."/>
            <person name="Ruzzo W.L."/>
            <person name="Wloga D."/>
            <person name="Gaertig J."/>
            <person name="Frankel J."/>
            <person name="Tsao C.-C."/>
            <person name="Gorovsky M.A."/>
            <person name="Keeling P.J."/>
            <person name="Waller R.F."/>
            <person name="Patron N.J."/>
            <person name="Cherry J.M."/>
            <person name="Stover N.A."/>
            <person name="Krieger C.J."/>
            <person name="del Toro C."/>
            <person name="Ryder H.F."/>
            <person name="Williamson S.C."/>
            <person name="Barbeau R.A."/>
            <person name="Hamilton E.P."/>
            <person name="Orias E."/>
        </authorList>
    </citation>
    <scope>NUCLEOTIDE SEQUENCE [LARGE SCALE GENOMIC DNA]</scope>
    <source>
        <strain evidence="4">SB210</strain>
    </source>
</reference>